<dbReference type="SMART" id="SM00743">
    <property type="entry name" value="Agenet"/>
    <property type="match status" value="2"/>
</dbReference>
<dbReference type="InterPro" id="IPR001025">
    <property type="entry name" value="BAH_dom"/>
</dbReference>
<evidence type="ECO:0000256" key="1">
    <source>
        <dbReference type="SAM" id="MobiDB-lite"/>
    </source>
</evidence>
<feature type="region of interest" description="Disordered" evidence="1">
    <location>
        <begin position="328"/>
        <end position="350"/>
    </location>
</feature>
<dbReference type="Proteomes" id="UP001497444">
    <property type="component" value="Chromosome 10"/>
</dbReference>
<protein>
    <recommendedName>
        <fullName evidence="2">BAH domain-containing protein</fullName>
    </recommendedName>
</protein>
<feature type="region of interest" description="Disordered" evidence="1">
    <location>
        <begin position="656"/>
        <end position="727"/>
    </location>
</feature>
<proteinExistence type="predicted"/>
<evidence type="ECO:0000313" key="3">
    <source>
        <dbReference type="EMBL" id="CAK9257313.1"/>
    </source>
</evidence>
<feature type="domain" description="BAH" evidence="2">
    <location>
        <begin position="148"/>
        <end position="272"/>
    </location>
</feature>
<dbReference type="EMBL" id="OZ020105">
    <property type="protein sequence ID" value="CAK9257313.1"/>
    <property type="molecule type" value="Genomic_DNA"/>
</dbReference>
<dbReference type="PANTHER" id="PTHR31917:SF101">
    <property type="entry name" value="OS07G0607300 PROTEIN"/>
    <property type="match status" value="1"/>
</dbReference>
<reference evidence="3" key="1">
    <citation type="submission" date="2024-02" db="EMBL/GenBank/DDBJ databases">
        <authorList>
            <consortium name="ELIXIR-Norway"/>
            <consortium name="Elixir Norway"/>
        </authorList>
    </citation>
    <scope>NUCLEOTIDE SEQUENCE</scope>
</reference>
<evidence type="ECO:0000313" key="4">
    <source>
        <dbReference type="Proteomes" id="UP001497444"/>
    </source>
</evidence>
<name>A0ABP0VS58_9BRYO</name>
<dbReference type="Pfam" id="PF05641">
    <property type="entry name" value="Agenet"/>
    <property type="match status" value="1"/>
</dbReference>
<dbReference type="InterPro" id="IPR014002">
    <property type="entry name" value="Agenet_dom_plant"/>
</dbReference>
<feature type="compositionally biased region" description="Basic and acidic residues" evidence="1">
    <location>
        <begin position="692"/>
        <end position="721"/>
    </location>
</feature>
<accession>A0ABP0VS58</accession>
<dbReference type="CDD" id="cd20405">
    <property type="entry name" value="Tudor_Agenet_AtDUF_rpt1_3"/>
    <property type="match status" value="1"/>
</dbReference>
<organism evidence="3 4">
    <name type="scientific">Sphagnum jensenii</name>
    <dbReference type="NCBI Taxonomy" id="128206"/>
    <lineage>
        <taxon>Eukaryota</taxon>
        <taxon>Viridiplantae</taxon>
        <taxon>Streptophyta</taxon>
        <taxon>Embryophyta</taxon>
        <taxon>Bryophyta</taxon>
        <taxon>Sphagnophytina</taxon>
        <taxon>Sphagnopsida</taxon>
        <taxon>Sphagnales</taxon>
        <taxon>Sphagnaceae</taxon>
        <taxon>Sphagnum</taxon>
    </lineage>
</organism>
<dbReference type="PANTHER" id="PTHR31917">
    <property type="entry name" value="AGENET DOMAIN-CONTAINING PROTEIN-RELATED"/>
    <property type="match status" value="1"/>
</dbReference>
<dbReference type="InterPro" id="IPR043151">
    <property type="entry name" value="BAH_sf"/>
</dbReference>
<dbReference type="InterPro" id="IPR008395">
    <property type="entry name" value="Agenet-like_dom"/>
</dbReference>
<sequence length="749" mass="83345">MASSQSLKRFVDWEEQFVSHDRGSRVVHYYLKDRHGHSSLAVIGNERSLRHMVYVVCDDFLPHTGLDKSTTPAFKWRARREVVDWLQSLLFKTPQPPPLPPPPSCDPYRSSGTLAEHEVRKQVKGAKGDVMWVGNAWSCRKRLQHFHSFLRNGIKISVHNFVYVLTEEDRHIAYVEDMYEDKKIRKKLRVRWFHKTNELPCKIPPPAPLAREVFFTSFPQVLSVECVDGLATVLSPEHFEKCLSLLPAEAAPQLHVCSRQLDNSDGLKPFSIHEVKGYWHQQILSSVGLGLSPVGECSPPYELGSEDLVNEEEDVERGNVIRRGRRTARVSRRRAGSTVPVQSGDAADLSTGVSSPATCSNSEGAVACGDLLHGCSPADPRPSSTGRGGDKCEEGVSSIERHVFFEVGDRVEMLCQDSGLRGCWFKGVVTRRVSRRLKIQYEELQNEDGEGNLEEWVSAWRLAGPDKLGVRIVGRTTVRPFPTPCTSADYCIGQAVDVWWNDGWWEGIVVSKEPEGNVKVYFPGEGDISSFHSADLRVSKDWVNGSWVDVHCNYEALNAASLSSLAKNYTEGELKEEASSAAPQETGCELFPRKSSMPQEAPISDMSPNLDSLSILSNTGGSLVSSDLRWNSARKRMRHGGESLAVLRAEHRVNQFQGNNLNPAKEEEDMQAGDGSMSDRENEGLTSPCDQEEPRWRTGERSGESDDTVKLKKLRQGHEGTLKPIHAPPVGGTPLFLGTAPIANLVMSR</sequence>
<gene>
    <name evidence="3" type="ORF">CSSPJE1EN1_LOCUS2791</name>
</gene>
<dbReference type="Gene3D" id="2.30.30.490">
    <property type="match status" value="1"/>
</dbReference>
<dbReference type="PROSITE" id="PS51038">
    <property type="entry name" value="BAH"/>
    <property type="match status" value="1"/>
</dbReference>
<dbReference type="Pfam" id="PF01426">
    <property type="entry name" value="BAH"/>
    <property type="match status" value="1"/>
</dbReference>
<evidence type="ECO:0000259" key="2">
    <source>
        <dbReference type="PROSITE" id="PS51038"/>
    </source>
</evidence>
<keyword evidence="4" id="KW-1185">Reference proteome</keyword>